<sequence length="163" mass="17815">MVCSMHIIRYIAGCSDGSQALRPALSQRKLELVGNSSVILIPDEAGSLAPINQFKQSPIWETPIVRFAIPKNRQCSEPRVEPVADAGPEASAFAVRQQLPRPLQQRLLMDSRDEQQPERLGLYESTPNYTVSESAAAFSLASAHASFAALAGYTMQFSREPGI</sequence>
<name>A0A371CYH4_9APHY</name>
<evidence type="ECO:0000313" key="2">
    <source>
        <dbReference type="Proteomes" id="UP000256964"/>
    </source>
</evidence>
<evidence type="ECO:0000313" key="1">
    <source>
        <dbReference type="EMBL" id="RDX45316.1"/>
    </source>
</evidence>
<reference evidence="1 2" key="1">
    <citation type="journal article" date="2018" name="Biotechnol. Biofuels">
        <title>Integrative visual omics of the white-rot fungus Polyporus brumalis exposes the biotechnological potential of its oxidative enzymes for delignifying raw plant biomass.</title>
        <authorList>
            <person name="Miyauchi S."/>
            <person name="Rancon A."/>
            <person name="Drula E."/>
            <person name="Hage H."/>
            <person name="Chaduli D."/>
            <person name="Favel A."/>
            <person name="Grisel S."/>
            <person name="Henrissat B."/>
            <person name="Herpoel-Gimbert I."/>
            <person name="Ruiz-Duenas F.J."/>
            <person name="Chevret D."/>
            <person name="Hainaut M."/>
            <person name="Lin J."/>
            <person name="Wang M."/>
            <person name="Pangilinan J."/>
            <person name="Lipzen A."/>
            <person name="Lesage-Meessen L."/>
            <person name="Navarro D."/>
            <person name="Riley R."/>
            <person name="Grigoriev I.V."/>
            <person name="Zhou S."/>
            <person name="Raouche S."/>
            <person name="Rosso M.N."/>
        </authorList>
    </citation>
    <scope>NUCLEOTIDE SEQUENCE [LARGE SCALE GENOMIC DNA]</scope>
    <source>
        <strain evidence="1 2">BRFM 1820</strain>
    </source>
</reference>
<proteinExistence type="predicted"/>
<dbReference type="AlphaFoldDB" id="A0A371CYH4"/>
<dbReference type="EMBL" id="KZ857438">
    <property type="protein sequence ID" value="RDX45316.1"/>
    <property type="molecule type" value="Genomic_DNA"/>
</dbReference>
<protein>
    <submittedName>
        <fullName evidence="1">Uncharacterized protein</fullName>
    </submittedName>
</protein>
<organism evidence="1 2">
    <name type="scientific">Lentinus brumalis</name>
    <dbReference type="NCBI Taxonomy" id="2498619"/>
    <lineage>
        <taxon>Eukaryota</taxon>
        <taxon>Fungi</taxon>
        <taxon>Dikarya</taxon>
        <taxon>Basidiomycota</taxon>
        <taxon>Agaricomycotina</taxon>
        <taxon>Agaricomycetes</taxon>
        <taxon>Polyporales</taxon>
        <taxon>Polyporaceae</taxon>
        <taxon>Lentinus</taxon>
    </lineage>
</organism>
<keyword evidence="2" id="KW-1185">Reference proteome</keyword>
<dbReference type="Proteomes" id="UP000256964">
    <property type="component" value="Unassembled WGS sequence"/>
</dbReference>
<accession>A0A371CYH4</accession>
<gene>
    <name evidence="1" type="ORF">OH76DRAFT_1420818</name>
</gene>